<dbReference type="OMA" id="ICHRALC"/>
<evidence type="ECO:0000313" key="2">
    <source>
        <dbReference type="EnsemblProtists" id="Phyra73739"/>
    </source>
</evidence>
<evidence type="ECO:0000256" key="1">
    <source>
        <dbReference type="SAM" id="MobiDB-lite"/>
    </source>
</evidence>
<name>H3GDS7_PHYRM</name>
<feature type="region of interest" description="Disordered" evidence="1">
    <location>
        <begin position="64"/>
        <end position="126"/>
    </location>
</feature>
<dbReference type="PANTHER" id="PTHR13510">
    <property type="entry name" value="FYVE-FINGER-CONTAINING RAB5 EFFECTOR PROTEIN RABENOSYN-5-RELATED"/>
    <property type="match status" value="1"/>
</dbReference>
<reference evidence="2" key="2">
    <citation type="submission" date="2015-06" db="UniProtKB">
        <authorList>
            <consortium name="EnsemblProtists"/>
        </authorList>
    </citation>
    <scope>IDENTIFICATION</scope>
    <source>
        <strain evidence="2">Pr102</strain>
    </source>
</reference>
<feature type="compositionally biased region" description="Polar residues" evidence="1">
    <location>
        <begin position="87"/>
        <end position="104"/>
    </location>
</feature>
<evidence type="ECO:0000313" key="3">
    <source>
        <dbReference type="Proteomes" id="UP000005238"/>
    </source>
</evidence>
<dbReference type="EnsemblProtists" id="Phyra73739">
    <property type="protein sequence ID" value="Phyra73739"/>
    <property type="gene ID" value="Phyra73739"/>
</dbReference>
<feature type="compositionally biased region" description="Low complexity" evidence="1">
    <location>
        <begin position="70"/>
        <end position="86"/>
    </location>
</feature>
<dbReference type="InterPro" id="IPR023393">
    <property type="entry name" value="START-like_dom_sf"/>
</dbReference>
<dbReference type="Gene3D" id="3.30.530.20">
    <property type="match status" value="1"/>
</dbReference>
<organism evidence="2 3">
    <name type="scientific">Phytophthora ramorum</name>
    <name type="common">Sudden oak death agent</name>
    <dbReference type="NCBI Taxonomy" id="164328"/>
    <lineage>
        <taxon>Eukaryota</taxon>
        <taxon>Sar</taxon>
        <taxon>Stramenopiles</taxon>
        <taxon>Oomycota</taxon>
        <taxon>Peronosporomycetes</taxon>
        <taxon>Peronosporales</taxon>
        <taxon>Peronosporaceae</taxon>
        <taxon>Phytophthora</taxon>
    </lineage>
</organism>
<dbReference type="AlphaFoldDB" id="H3GDS7"/>
<dbReference type="InterPro" id="IPR052727">
    <property type="entry name" value="Rab4/Rab5_effector"/>
</dbReference>
<dbReference type="Proteomes" id="UP000005238">
    <property type="component" value="Unassembled WGS sequence"/>
</dbReference>
<sequence length="430" mass="47351">MKFTLPEDAFPDVNLSKQHQEALIAEADTIIRETIAANEEFLADGEALKDQSWRLVRTKDGLKVYHQRRPSTGSSRKSSKSQKSGSFTLDSQLASLSTNPTSSGQKHHLEASDEEVSVSSSASDKVRRPGGFHMILNGTVDGTLDDCMYGTFAATNQAWMWRSSHINDRLDDARVLATISKPTEKDPFQFLGVKWFVKERPAMLTGIVQQRDYLILEATGLTRDSKGERVGYYLMHSIALPGIIPNLDELGLLRGELSLCFIDRQTGPSKVTKYCRSFSNPKGKIPDRVAVAVTADSLICAAKVVDYAYIKKLTWFMKHERQSQRQTETSRPKCCDVCNKNFAKFGFTAAGYGASCQICHRALCSKCNITKKMTVDVSGTGAVKQVALRFCLGCVREAKAKSVWEMALSGVETSSEASSTSGSARSGPLR</sequence>
<dbReference type="InParanoid" id="H3GDS7"/>
<keyword evidence="3" id="KW-1185">Reference proteome</keyword>
<protein>
    <recommendedName>
        <fullName evidence="4">FYVE-type domain-containing protein</fullName>
    </recommendedName>
</protein>
<proteinExistence type="predicted"/>
<reference evidence="3" key="1">
    <citation type="journal article" date="2006" name="Science">
        <title>Phytophthora genome sequences uncover evolutionary origins and mechanisms of pathogenesis.</title>
        <authorList>
            <person name="Tyler B.M."/>
            <person name="Tripathy S."/>
            <person name="Zhang X."/>
            <person name="Dehal P."/>
            <person name="Jiang R.H."/>
            <person name="Aerts A."/>
            <person name="Arredondo F.D."/>
            <person name="Baxter L."/>
            <person name="Bensasson D."/>
            <person name="Beynon J.L."/>
            <person name="Chapman J."/>
            <person name="Damasceno C.M."/>
            <person name="Dorrance A.E."/>
            <person name="Dou D."/>
            <person name="Dickerman A.W."/>
            <person name="Dubchak I.L."/>
            <person name="Garbelotto M."/>
            <person name="Gijzen M."/>
            <person name="Gordon S.G."/>
            <person name="Govers F."/>
            <person name="Grunwald N.J."/>
            <person name="Huang W."/>
            <person name="Ivors K.L."/>
            <person name="Jones R.W."/>
            <person name="Kamoun S."/>
            <person name="Krampis K."/>
            <person name="Lamour K.H."/>
            <person name="Lee M.K."/>
            <person name="McDonald W.H."/>
            <person name="Medina M."/>
            <person name="Meijer H.J."/>
            <person name="Nordberg E.K."/>
            <person name="Maclean D.J."/>
            <person name="Ospina-Giraldo M.D."/>
            <person name="Morris P.F."/>
            <person name="Phuntumart V."/>
            <person name="Putnam N.H."/>
            <person name="Rash S."/>
            <person name="Rose J.K."/>
            <person name="Sakihama Y."/>
            <person name="Salamov A.A."/>
            <person name="Savidor A."/>
            <person name="Scheuring C.F."/>
            <person name="Smith B.M."/>
            <person name="Sobral B.W."/>
            <person name="Terry A."/>
            <person name="Torto-Alalibo T.A."/>
            <person name="Win J."/>
            <person name="Xu Z."/>
            <person name="Zhang H."/>
            <person name="Grigoriev I.V."/>
            <person name="Rokhsar D.S."/>
            <person name="Boore J.L."/>
        </authorList>
    </citation>
    <scope>NUCLEOTIDE SEQUENCE [LARGE SCALE GENOMIC DNA]</scope>
    <source>
        <strain evidence="3">Pr102</strain>
    </source>
</reference>
<evidence type="ECO:0008006" key="4">
    <source>
        <dbReference type="Google" id="ProtNLM"/>
    </source>
</evidence>
<dbReference type="VEuPathDB" id="FungiDB:KRP23_15208"/>
<accession>H3GDS7</accession>
<dbReference type="PANTHER" id="PTHR13510:SF44">
    <property type="entry name" value="RABENOSYN-5"/>
    <property type="match status" value="1"/>
</dbReference>
<dbReference type="EMBL" id="DS566001">
    <property type="status" value="NOT_ANNOTATED_CDS"/>
    <property type="molecule type" value="Genomic_DNA"/>
</dbReference>
<dbReference type="VEuPathDB" id="FungiDB:KRP22_1980"/>
<dbReference type="eggNOG" id="ENOG502RDRJ">
    <property type="taxonomic scope" value="Eukaryota"/>
</dbReference>
<dbReference type="HOGENOM" id="CLU_015303_8_1_1"/>